<reference evidence="2 3" key="1">
    <citation type="submission" date="2019-05" db="EMBL/GenBank/DDBJ databases">
        <title>Complete genome sequence of Izhakiella calystegiae KSNA2, an endophyte isolated from beach morning glory (Calystegia soldanella).</title>
        <authorList>
            <person name="Jiang L."/>
            <person name="Jeong J.C."/>
            <person name="Kim C.Y."/>
            <person name="Kim D.H."/>
            <person name="Kim S.W."/>
            <person name="Lee j."/>
        </authorList>
    </citation>
    <scope>NUCLEOTIDE SEQUENCE [LARGE SCALE GENOMIC DNA]</scope>
    <source>
        <strain evidence="2 3">KSNA2</strain>
    </source>
</reference>
<dbReference type="OrthoDB" id="9809803at2"/>
<dbReference type="Proteomes" id="UP000302163">
    <property type="component" value="Chromosome"/>
</dbReference>
<dbReference type="InterPro" id="IPR013619">
    <property type="entry name" value="DUF1737"/>
</dbReference>
<feature type="domain" description="DUF1737" evidence="1">
    <location>
        <begin position="1"/>
        <end position="53"/>
    </location>
</feature>
<dbReference type="EMBL" id="CP040428">
    <property type="protein sequence ID" value="QCT18395.1"/>
    <property type="molecule type" value="Genomic_DNA"/>
</dbReference>
<evidence type="ECO:0000313" key="2">
    <source>
        <dbReference type="EMBL" id="QCT18395.1"/>
    </source>
</evidence>
<dbReference type="KEGG" id="izh:FEM41_01435"/>
<name>A0A4P8YCW0_9ENTR</name>
<dbReference type="Pfam" id="PF08410">
    <property type="entry name" value="DUF1737"/>
    <property type="match status" value="1"/>
</dbReference>
<organism evidence="2 3">
    <name type="scientific">Jejubacter calystegiae</name>
    <dbReference type="NCBI Taxonomy" id="2579935"/>
    <lineage>
        <taxon>Bacteria</taxon>
        <taxon>Pseudomonadati</taxon>
        <taxon>Pseudomonadota</taxon>
        <taxon>Gammaproteobacteria</taxon>
        <taxon>Enterobacterales</taxon>
        <taxon>Enterobacteriaceae</taxon>
        <taxon>Jejubacter</taxon>
    </lineage>
</organism>
<sequence>MKAYRYITGPDDAEFCRRITQLLNQGWELAGQPTLTYDANKQRVICGQTVLKEISGLEYSEDIDLNSI</sequence>
<dbReference type="RefSeq" id="WP_138093733.1">
    <property type="nucleotide sequence ID" value="NZ_CP040428.1"/>
</dbReference>
<gene>
    <name evidence="2" type="ORF">FEM41_01435</name>
</gene>
<keyword evidence="3" id="KW-1185">Reference proteome</keyword>
<accession>A0A4P8YCW0</accession>
<proteinExistence type="predicted"/>
<evidence type="ECO:0000259" key="1">
    <source>
        <dbReference type="Pfam" id="PF08410"/>
    </source>
</evidence>
<dbReference type="AlphaFoldDB" id="A0A4P8YCW0"/>
<evidence type="ECO:0000313" key="3">
    <source>
        <dbReference type="Proteomes" id="UP000302163"/>
    </source>
</evidence>
<protein>
    <submittedName>
        <fullName evidence="2">DUF1737 domain-containing protein</fullName>
    </submittedName>
</protein>